<organism evidence="1 2">
    <name type="scientific">Agrobacterium phage Atu_ph07</name>
    <dbReference type="NCBI Taxonomy" id="2024264"/>
    <lineage>
        <taxon>Viruses</taxon>
        <taxon>Duplodnaviria</taxon>
        <taxon>Heunggongvirae</taxon>
        <taxon>Uroviricota</taxon>
        <taxon>Caudoviricetes</taxon>
        <taxon>Polybotosvirus</taxon>
        <taxon>Polybotosvirus Atuph07</taxon>
    </lineage>
</organism>
<evidence type="ECO:0000313" key="1">
    <source>
        <dbReference type="EMBL" id="AUZ95337.1"/>
    </source>
</evidence>
<dbReference type="KEGG" id="vg:40088581"/>
<reference evidence="1 2" key="1">
    <citation type="submission" date="2017-06" db="EMBL/GenBank/DDBJ databases">
        <authorList>
            <person name="Kim H.J."/>
            <person name="Triplett B.A."/>
        </authorList>
    </citation>
    <scope>NUCLEOTIDE SEQUENCE [LARGE SCALE GENOMIC DNA]</scope>
</reference>
<sequence length="180" mass="19163">MSYKTNKTTVNSLVDNKVGVTIQGHSDNLDDLGTLDISTSAGKAVVVNDTNNGFDLAEIPETIIGKTIPMNLAFSLSDGWDADEVLFTFIATESFTLPDDLTGTQISYSELPDGATSSINIFKNDTIVGTFFIEDPLMIGFNGPVDFVAGDKLRLISGTAIQNVDVALTLFATKTATIIS</sequence>
<dbReference type="GeneID" id="40088581"/>
<dbReference type="Proteomes" id="UP000223025">
    <property type="component" value="Segment"/>
</dbReference>
<proteinExistence type="predicted"/>
<dbReference type="RefSeq" id="YP_009612243.1">
    <property type="nucleotide sequence ID" value="NC_042013.1"/>
</dbReference>
<accession>A0A2L0V0M1</accession>
<dbReference type="EMBL" id="MF403008">
    <property type="protein sequence ID" value="AUZ95337.1"/>
    <property type="molecule type" value="Genomic_DNA"/>
</dbReference>
<name>A0A2L0V0M1_9CAUD</name>
<keyword evidence="2" id="KW-1185">Reference proteome</keyword>
<protein>
    <submittedName>
        <fullName evidence="1">Uncharacterized protein</fullName>
    </submittedName>
</protein>
<evidence type="ECO:0000313" key="2">
    <source>
        <dbReference type="Proteomes" id="UP000223025"/>
    </source>
</evidence>